<protein>
    <submittedName>
        <fullName evidence="3">Cupin domain-containing protein</fullName>
    </submittedName>
</protein>
<organism evidence="3 4">
    <name type="scientific">Haloterrigena salifodinae</name>
    <dbReference type="NCBI Taxonomy" id="2675099"/>
    <lineage>
        <taxon>Archaea</taxon>
        <taxon>Methanobacteriati</taxon>
        <taxon>Methanobacteriota</taxon>
        <taxon>Stenosarchaea group</taxon>
        <taxon>Halobacteria</taxon>
        <taxon>Halobacteriales</taxon>
        <taxon>Natrialbaceae</taxon>
        <taxon>Haloterrigena</taxon>
    </lineage>
</organism>
<feature type="domain" description="Cupin type-2" evidence="2">
    <location>
        <begin position="39"/>
        <end position="117"/>
    </location>
</feature>
<dbReference type="AlphaFoldDB" id="A0A8T8DVH1"/>
<evidence type="ECO:0000256" key="1">
    <source>
        <dbReference type="ARBA" id="ARBA00022723"/>
    </source>
</evidence>
<dbReference type="Pfam" id="PF07883">
    <property type="entry name" value="Cupin_2"/>
    <property type="match status" value="1"/>
</dbReference>
<dbReference type="InterPro" id="IPR051610">
    <property type="entry name" value="GPI/OXD"/>
</dbReference>
<dbReference type="GeneID" id="62875743"/>
<sequence>MRHLAIDDVDSDPYDEDLHTDRRALADPLGTNHLAITRYVLEPGERFSGSVHAHADQEEVFVVLEGEATFEIRADDGDEATERIDEVTVGADEVVRFAPGEFQSGRNAGDDRVVALALGAPRDSEDVRIARIPGLDGRNITCPDCECDHMRVSRADETDFECPECEATLALEDE</sequence>
<evidence type="ECO:0000259" key="2">
    <source>
        <dbReference type="Pfam" id="PF07883"/>
    </source>
</evidence>
<accession>A0A8T8DVH1</accession>
<proteinExistence type="predicted"/>
<dbReference type="InterPro" id="IPR014710">
    <property type="entry name" value="RmlC-like_jellyroll"/>
</dbReference>
<dbReference type="OrthoDB" id="190812at2157"/>
<dbReference type="GO" id="GO:0046872">
    <property type="term" value="F:metal ion binding"/>
    <property type="evidence" value="ECO:0007669"/>
    <property type="project" value="UniProtKB-KW"/>
</dbReference>
<keyword evidence="1" id="KW-0479">Metal-binding</keyword>
<keyword evidence="4" id="KW-1185">Reference proteome</keyword>
<dbReference type="EMBL" id="CP069188">
    <property type="protein sequence ID" value="QRV13574.1"/>
    <property type="molecule type" value="Genomic_DNA"/>
</dbReference>
<dbReference type="Proteomes" id="UP000637819">
    <property type="component" value="Chromosome"/>
</dbReference>
<gene>
    <name evidence="3" type="ORF">JMJ58_11425</name>
</gene>
<dbReference type="PANTHER" id="PTHR35848:SF9">
    <property type="entry name" value="SLL1358 PROTEIN"/>
    <property type="match status" value="1"/>
</dbReference>
<dbReference type="InterPro" id="IPR013096">
    <property type="entry name" value="Cupin_2"/>
</dbReference>
<dbReference type="SUPFAM" id="SSF51182">
    <property type="entry name" value="RmlC-like cupins"/>
    <property type="match status" value="1"/>
</dbReference>
<dbReference type="Gene3D" id="2.60.120.10">
    <property type="entry name" value="Jelly Rolls"/>
    <property type="match status" value="1"/>
</dbReference>
<reference evidence="3 4" key="1">
    <citation type="submission" date="2021-01" db="EMBL/GenBank/DDBJ databases">
        <title>Genome Sequence and Methylation Pattern of Haloterrigena salifodinae BOL5-1, An Extremely Halophilic Archaeon from a Bolivian Salt Mine.</title>
        <authorList>
            <person name="DasSarma P."/>
            <person name="Anton B.P."/>
            <person name="DasSarma S.L."/>
            <person name="von Ehrenheim H.A.L."/>
            <person name="Martinez F.L."/>
            <person name="Guzman D."/>
            <person name="Roberts R.J."/>
            <person name="DasSarma S."/>
        </authorList>
    </citation>
    <scope>NUCLEOTIDE SEQUENCE [LARGE SCALE GENOMIC DNA]</scope>
    <source>
        <strain evidence="3 4">BOL5-1</strain>
    </source>
</reference>
<dbReference type="KEGG" id="hsal:JMJ58_11425"/>
<dbReference type="InterPro" id="IPR011051">
    <property type="entry name" value="RmlC_Cupin_sf"/>
</dbReference>
<dbReference type="PANTHER" id="PTHR35848">
    <property type="entry name" value="OXALATE-BINDING PROTEIN"/>
    <property type="match status" value="1"/>
</dbReference>
<dbReference type="RefSeq" id="WP_204746588.1">
    <property type="nucleotide sequence ID" value="NZ_CP069188.1"/>
</dbReference>
<evidence type="ECO:0000313" key="4">
    <source>
        <dbReference type="Proteomes" id="UP000637819"/>
    </source>
</evidence>
<evidence type="ECO:0000313" key="3">
    <source>
        <dbReference type="EMBL" id="QRV13574.1"/>
    </source>
</evidence>
<name>A0A8T8DVH1_9EURY</name>